<feature type="domain" description="Ig-like" evidence="9">
    <location>
        <begin position="215"/>
        <end position="311"/>
    </location>
</feature>
<dbReference type="PROSITE" id="PS50104">
    <property type="entry name" value="TIR"/>
    <property type="match status" value="1"/>
</dbReference>
<dbReference type="EMBL" id="SOYY01000010">
    <property type="protein sequence ID" value="KAA0715404.1"/>
    <property type="molecule type" value="Genomic_DNA"/>
</dbReference>
<dbReference type="Proteomes" id="UP000324632">
    <property type="component" value="Chromosome 10"/>
</dbReference>
<keyword evidence="11" id="KW-1185">Reference proteome</keyword>
<evidence type="ECO:0000259" key="9">
    <source>
        <dbReference type="PROSITE" id="PS50835"/>
    </source>
</evidence>
<dbReference type="GO" id="GO:0016787">
    <property type="term" value="F:hydrolase activity"/>
    <property type="evidence" value="ECO:0007669"/>
    <property type="project" value="UniProtKB-KW"/>
</dbReference>
<organism evidence="10 11">
    <name type="scientific">Triplophysa tibetana</name>
    <dbReference type="NCBI Taxonomy" id="1572043"/>
    <lineage>
        <taxon>Eukaryota</taxon>
        <taxon>Metazoa</taxon>
        <taxon>Chordata</taxon>
        <taxon>Craniata</taxon>
        <taxon>Vertebrata</taxon>
        <taxon>Euteleostomi</taxon>
        <taxon>Actinopterygii</taxon>
        <taxon>Neopterygii</taxon>
        <taxon>Teleostei</taxon>
        <taxon>Ostariophysi</taxon>
        <taxon>Cypriniformes</taxon>
        <taxon>Nemacheilidae</taxon>
        <taxon>Triplophysa</taxon>
    </lineage>
</organism>
<keyword evidence="6" id="KW-0393">Immunoglobulin domain</keyword>
<gene>
    <name evidence="10" type="ORF">E1301_Tti016474</name>
</gene>
<evidence type="ECO:0000256" key="1">
    <source>
        <dbReference type="ARBA" id="ARBA00009752"/>
    </source>
</evidence>
<comment type="similarity">
    <text evidence="1">Belongs to the interleukin-1 receptor family.</text>
</comment>
<evidence type="ECO:0000256" key="6">
    <source>
        <dbReference type="ARBA" id="ARBA00023319"/>
    </source>
</evidence>
<accession>A0A5A9NYX2</accession>
<dbReference type="InterPro" id="IPR015621">
    <property type="entry name" value="IL-1_rcpt_fam"/>
</dbReference>
<dbReference type="AlphaFoldDB" id="A0A5A9NYX2"/>
<dbReference type="SUPFAM" id="SSF48726">
    <property type="entry name" value="Immunoglobulin"/>
    <property type="match status" value="2"/>
</dbReference>
<feature type="domain" description="Ig-like" evidence="9">
    <location>
        <begin position="123"/>
        <end position="200"/>
    </location>
</feature>
<evidence type="ECO:0000313" key="11">
    <source>
        <dbReference type="Proteomes" id="UP000324632"/>
    </source>
</evidence>
<evidence type="ECO:0000259" key="8">
    <source>
        <dbReference type="PROSITE" id="PS50104"/>
    </source>
</evidence>
<dbReference type="Pfam" id="PF01582">
    <property type="entry name" value="TIR"/>
    <property type="match status" value="1"/>
</dbReference>
<evidence type="ECO:0000256" key="7">
    <source>
        <dbReference type="SAM" id="Phobius"/>
    </source>
</evidence>
<sequence length="552" mass="62872">MVLKRKPKSSFAFYLQWILISPLLLGGFEMQVTPLRTYYLTAGLAFKLQCNNIQNQNENVSVTWSYDQDQKLENISGIRVKDDALWFLPTRPFHRGNYSCLSRQGKESWVTVFNISVDNASCPRMNRENTAQTTRELTCMLEEIFQVDPQFHVTWMKNCKPLNVTNRKVLPMSKSPDNEGLYTCFVNFTFEGQSYSAAQTTKVYIVPTDFMVTQPKVIFPKQEHLKVTLGKSYDLKCKALVGRNGKDETFLYWVRQIPGSSEESPNTSGPFFEEDYMLSTLHLTEITAEDFNANFTCVIKHPAGEDSGTVTLIPDNEQCFWIIVGLIAAGLLILSAVGFYLFKVDLVLAYRGLCSPITTHTDGKSYDAYISYLHGDELCHSSTMTFALQSLPAVLEEIYGYKLFISGRDELPGEAVHDAVVDRMNRSRRLIIVLTSRSFESRSATQPLLSDSDPSVTPVPSASRIWGTYEQRVGLYDALVKEGLKVILVQVEDGLDENSLPESLQYIRRTKGILRWRPEADGSNRMFWKHLRYQMPPSQRRKSAQMTELRDV</sequence>
<evidence type="ECO:0000313" key="10">
    <source>
        <dbReference type="EMBL" id="KAA0715404.1"/>
    </source>
</evidence>
<feature type="transmembrane region" description="Helical" evidence="7">
    <location>
        <begin position="320"/>
        <end position="342"/>
    </location>
</feature>
<keyword evidence="7" id="KW-0812">Transmembrane</keyword>
<feature type="domain" description="TIR" evidence="8">
    <location>
        <begin position="364"/>
        <end position="535"/>
    </location>
</feature>
<dbReference type="SMART" id="SM00409">
    <property type="entry name" value="IG"/>
    <property type="match status" value="3"/>
</dbReference>
<comment type="caution">
    <text evidence="10">The sequence shown here is derived from an EMBL/GenBank/DDBJ whole genome shotgun (WGS) entry which is preliminary data.</text>
</comment>
<keyword evidence="10" id="KW-0675">Receptor</keyword>
<keyword evidence="4" id="KW-1015">Disulfide bond</keyword>
<reference evidence="10 11" key="1">
    <citation type="journal article" date="2019" name="Mol. Ecol. Resour.">
        <title>Chromosome-level genome assembly of Triplophysa tibetana, a fish adapted to the harsh high-altitude environment of the Tibetan Plateau.</title>
        <authorList>
            <person name="Yang X."/>
            <person name="Liu H."/>
            <person name="Ma Z."/>
            <person name="Zou Y."/>
            <person name="Zou M."/>
            <person name="Mao Y."/>
            <person name="Li X."/>
            <person name="Wang H."/>
            <person name="Chen T."/>
            <person name="Wang W."/>
            <person name="Yang R."/>
        </authorList>
    </citation>
    <scope>NUCLEOTIDE SEQUENCE [LARGE SCALE GENOMIC DNA]</scope>
    <source>
        <strain evidence="10">TTIB1903HZAU</strain>
        <tissue evidence="10">Muscle</tissue>
    </source>
</reference>
<feature type="domain" description="Ig-like" evidence="9">
    <location>
        <begin position="22"/>
        <end position="116"/>
    </location>
</feature>
<dbReference type="SUPFAM" id="SSF52200">
    <property type="entry name" value="Toll/Interleukin receptor TIR domain"/>
    <property type="match status" value="1"/>
</dbReference>
<keyword evidence="7" id="KW-1133">Transmembrane helix</keyword>
<dbReference type="InterPro" id="IPR007110">
    <property type="entry name" value="Ig-like_dom"/>
</dbReference>
<protein>
    <submittedName>
        <fullName evidence="10">Interleukin-18 receptor 1</fullName>
    </submittedName>
</protein>
<evidence type="ECO:0000256" key="4">
    <source>
        <dbReference type="ARBA" id="ARBA00023157"/>
    </source>
</evidence>
<dbReference type="InterPro" id="IPR013783">
    <property type="entry name" value="Ig-like_fold"/>
</dbReference>
<dbReference type="InterPro" id="IPR036179">
    <property type="entry name" value="Ig-like_dom_sf"/>
</dbReference>
<dbReference type="PANTHER" id="PTHR11890:SF26">
    <property type="entry name" value="INTERLEUKIN-1 RECEPTOR TYPE 1"/>
    <property type="match status" value="1"/>
</dbReference>
<dbReference type="PANTHER" id="PTHR11890">
    <property type="entry name" value="INTERLEUKIN-1 RECEPTOR FAMILY MEMBER"/>
    <property type="match status" value="1"/>
</dbReference>
<dbReference type="SMART" id="SM00255">
    <property type="entry name" value="TIR"/>
    <property type="match status" value="1"/>
</dbReference>
<dbReference type="Gene3D" id="2.60.40.10">
    <property type="entry name" value="Immunoglobulins"/>
    <property type="match status" value="3"/>
</dbReference>
<keyword evidence="5" id="KW-0325">Glycoprotein</keyword>
<evidence type="ECO:0000256" key="2">
    <source>
        <dbReference type="ARBA" id="ARBA00022801"/>
    </source>
</evidence>
<evidence type="ECO:0000256" key="3">
    <source>
        <dbReference type="ARBA" id="ARBA00023027"/>
    </source>
</evidence>
<dbReference type="PROSITE" id="PS50835">
    <property type="entry name" value="IG_LIKE"/>
    <property type="match status" value="3"/>
</dbReference>
<keyword evidence="7" id="KW-0472">Membrane</keyword>
<dbReference type="Gene3D" id="3.40.50.10140">
    <property type="entry name" value="Toll/interleukin-1 receptor homology (TIR) domain"/>
    <property type="match status" value="1"/>
</dbReference>
<dbReference type="InterPro" id="IPR035897">
    <property type="entry name" value="Toll_tir_struct_dom_sf"/>
</dbReference>
<dbReference type="InterPro" id="IPR000157">
    <property type="entry name" value="TIR_dom"/>
</dbReference>
<dbReference type="GO" id="GO:0007165">
    <property type="term" value="P:signal transduction"/>
    <property type="evidence" value="ECO:0007669"/>
    <property type="project" value="InterPro"/>
</dbReference>
<evidence type="ECO:0000256" key="5">
    <source>
        <dbReference type="ARBA" id="ARBA00023180"/>
    </source>
</evidence>
<dbReference type="InterPro" id="IPR003599">
    <property type="entry name" value="Ig_sub"/>
</dbReference>
<keyword evidence="2" id="KW-0378">Hydrolase</keyword>
<name>A0A5A9NYX2_9TELE</name>
<proteinExistence type="inferred from homology"/>
<dbReference type="PRINTS" id="PR01537">
    <property type="entry name" value="INTRLKN1R1F"/>
</dbReference>
<keyword evidence="3" id="KW-0520">NAD</keyword>